<dbReference type="InterPro" id="IPR001638">
    <property type="entry name" value="Solute-binding_3/MltF_N"/>
</dbReference>
<evidence type="ECO:0000313" key="6">
    <source>
        <dbReference type="EMBL" id="MBK7415679.1"/>
    </source>
</evidence>
<dbReference type="PANTHER" id="PTHR35936:SF17">
    <property type="entry name" value="ARGININE-BINDING EXTRACELLULAR PROTEIN ARTP"/>
    <property type="match status" value="1"/>
</dbReference>
<dbReference type="PROSITE" id="PS01039">
    <property type="entry name" value="SBP_BACTERIAL_3"/>
    <property type="match status" value="1"/>
</dbReference>
<feature type="domain" description="Solute-binding protein family 3/N-terminal" evidence="5">
    <location>
        <begin position="33"/>
        <end position="257"/>
    </location>
</feature>
<protein>
    <submittedName>
        <fullName evidence="6">Amino acid ABC transporter substrate-binding protein</fullName>
    </submittedName>
</protein>
<keyword evidence="3" id="KW-0732">Signal</keyword>
<sequence length="262" mass="29844">MYQLVLTLGLVITLNSPVFAQSSRVERVLSADEVRVCIWPDYYGISFRDPKTQQLRGIDIDMAIALAKDMDVKLRFVDSSFVNLVEDVTQDRCDIAMFAIGITPLRSEKLRFTRPHLMSDIYAITTKSNRRIKTWGDIDQPGVVVAVAKGTLHEGVMREKLKHATLLVTATTQGREQEVEAGRADVFMTDFPFSRRMLETTDWARLVMPTTTYHLTPYAYAMQKGDDVWLARIERFMSEAKRNGQLLATVKRHKLDPIAVTE</sequence>
<dbReference type="Pfam" id="PF00497">
    <property type="entry name" value="SBP_bac_3"/>
    <property type="match status" value="1"/>
</dbReference>
<organism evidence="6 7">
    <name type="scientific">Candidatus Dechloromonas phosphorivorans</name>
    <dbReference type="NCBI Taxonomy" id="2899244"/>
    <lineage>
        <taxon>Bacteria</taxon>
        <taxon>Pseudomonadati</taxon>
        <taxon>Pseudomonadota</taxon>
        <taxon>Betaproteobacteria</taxon>
        <taxon>Rhodocyclales</taxon>
        <taxon>Azonexaceae</taxon>
        <taxon>Dechloromonas</taxon>
    </lineage>
</organism>
<dbReference type="InterPro" id="IPR018313">
    <property type="entry name" value="SBP_3_CS"/>
</dbReference>
<comment type="subcellular location">
    <subcellularLocation>
        <location evidence="1">Cell envelope</location>
    </subcellularLocation>
</comment>
<dbReference type="AlphaFoldDB" id="A0A935K328"/>
<dbReference type="SUPFAM" id="SSF53850">
    <property type="entry name" value="Periplasmic binding protein-like II"/>
    <property type="match status" value="1"/>
</dbReference>
<dbReference type="GO" id="GO:0030313">
    <property type="term" value="C:cell envelope"/>
    <property type="evidence" value="ECO:0007669"/>
    <property type="project" value="UniProtKB-SubCell"/>
</dbReference>
<evidence type="ECO:0000259" key="5">
    <source>
        <dbReference type="SMART" id="SM00062"/>
    </source>
</evidence>
<comment type="caution">
    <text evidence="6">The sequence shown here is derived from an EMBL/GenBank/DDBJ whole genome shotgun (WGS) entry which is preliminary data.</text>
</comment>
<evidence type="ECO:0000256" key="3">
    <source>
        <dbReference type="ARBA" id="ARBA00022729"/>
    </source>
</evidence>
<dbReference type="CDD" id="cd13530">
    <property type="entry name" value="PBP2_peptides_like"/>
    <property type="match status" value="1"/>
</dbReference>
<proteinExistence type="inferred from homology"/>
<reference evidence="6 7" key="1">
    <citation type="submission" date="2020-10" db="EMBL/GenBank/DDBJ databases">
        <title>Connecting structure to function with the recovery of over 1000 high-quality activated sludge metagenome-assembled genomes encoding full-length rRNA genes using long-read sequencing.</title>
        <authorList>
            <person name="Singleton C.M."/>
            <person name="Petriglieri F."/>
            <person name="Kristensen J.M."/>
            <person name="Kirkegaard R.H."/>
            <person name="Michaelsen T.Y."/>
            <person name="Andersen M.H."/>
            <person name="Karst S.M."/>
            <person name="Dueholm M.S."/>
            <person name="Nielsen P.H."/>
            <person name="Albertsen M."/>
        </authorList>
    </citation>
    <scope>NUCLEOTIDE SEQUENCE [LARGE SCALE GENOMIC DNA]</scope>
    <source>
        <strain evidence="6">EsbW_18-Q3-R4-48_BATAC.463</strain>
    </source>
</reference>
<evidence type="ECO:0000256" key="1">
    <source>
        <dbReference type="ARBA" id="ARBA00004196"/>
    </source>
</evidence>
<name>A0A935K328_9RHOO</name>
<dbReference type="PANTHER" id="PTHR35936">
    <property type="entry name" value="MEMBRANE-BOUND LYTIC MUREIN TRANSGLYCOSYLASE F"/>
    <property type="match status" value="1"/>
</dbReference>
<accession>A0A935K328</accession>
<evidence type="ECO:0000256" key="4">
    <source>
        <dbReference type="RuleBase" id="RU003744"/>
    </source>
</evidence>
<gene>
    <name evidence="6" type="ORF">IPJ38_11760</name>
</gene>
<comment type="similarity">
    <text evidence="2 4">Belongs to the bacterial solute-binding protein 3 family.</text>
</comment>
<dbReference type="Gene3D" id="3.40.190.10">
    <property type="entry name" value="Periplasmic binding protein-like II"/>
    <property type="match status" value="2"/>
</dbReference>
<evidence type="ECO:0000256" key="2">
    <source>
        <dbReference type="ARBA" id="ARBA00010333"/>
    </source>
</evidence>
<dbReference type="Proteomes" id="UP000739411">
    <property type="component" value="Unassembled WGS sequence"/>
</dbReference>
<dbReference type="SMART" id="SM00062">
    <property type="entry name" value="PBPb"/>
    <property type="match status" value="1"/>
</dbReference>
<evidence type="ECO:0000313" key="7">
    <source>
        <dbReference type="Proteomes" id="UP000739411"/>
    </source>
</evidence>
<dbReference type="EMBL" id="JADJMS010000023">
    <property type="protein sequence ID" value="MBK7415679.1"/>
    <property type="molecule type" value="Genomic_DNA"/>
</dbReference>